<evidence type="ECO:0000313" key="2">
    <source>
        <dbReference type="Proteomes" id="UP001642900"/>
    </source>
</evidence>
<dbReference type="EMBL" id="JAAKZF010000039">
    <property type="protein sequence ID" value="NGO53859.1"/>
    <property type="molecule type" value="Genomic_DNA"/>
</dbReference>
<reference evidence="1 2" key="1">
    <citation type="submission" date="2020-02" db="EMBL/GenBank/DDBJ databases">
        <title>Genome sequence of strain CCNWXJ40-4.</title>
        <authorList>
            <person name="Gao J."/>
            <person name="Sun J."/>
        </authorList>
    </citation>
    <scope>NUCLEOTIDE SEQUENCE [LARGE SCALE GENOMIC DNA]</scope>
    <source>
        <strain evidence="1 2">CCNWXJ 40-4</strain>
    </source>
</reference>
<dbReference type="RefSeq" id="WP_165031637.1">
    <property type="nucleotide sequence ID" value="NZ_JAAKZF010000039.1"/>
</dbReference>
<organism evidence="1 2">
    <name type="scientific">Allomesorhizobium camelthorni</name>
    <dbReference type="NCBI Taxonomy" id="475069"/>
    <lineage>
        <taxon>Bacteria</taxon>
        <taxon>Pseudomonadati</taxon>
        <taxon>Pseudomonadota</taxon>
        <taxon>Alphaproteobacteria</taxon>
        <taxon>Hyphomicrobiales</taxon>
        <taxon>Phyllobacteriaceae</taxon>
        <taxon>Allomesorhizobium</taxon>
    </lineage>
</organism>
<keyword evidence="2" id="KW-1185">Reference proteome</keyword>
<evidence type="ECO:0008006" key="3">
    <source>
        <dbReference type="Google" id="ProtNLM"/>
    </source>
</evidence>
<accession>A0A6G4WGY0</accession>
<dbReference type="AlphaFoldDB" id="A0A6G4WGY0"/>
<name>A0A6G4WGY0_9HYPH</name>
<proteinExistence type="predicted"/>
<gene>
    <name evidence="1" type="ORF">G6N73_22295</name>
</gene>
<protein>
    <recommendedName>
        <fullName evidence="3">Arginase</fullName>
    </recommendedName>
</protein>
<dbReference type="Proteomes" id="UP001642900">
    <property type="component" value="Unassembled WGS sequence"/>
</dbReference>
<comment type="caution">
    <text evidence="1">The sequence shown here is derived from an EMBL/GenBank/DDBJ whole genome shotgun (WGS) entry which is preliminary data.</text>
</comment>
<sequence length="318" mass="35599">MRHAALRDYFCDKDAEALPEPESWALCLAWPDGDARHVDPMLDEGLAWWGSGVARPTMAAAQRRSGRILSALYDTWTLHSWSQWIASRRPQPTGNTVVLHVDDHRDLASPRLFLEDGQWRDPITGASCSLTQPDSVQMAIESGALGMGSFLTPFLHSFPKTEVRHLCQPPKVTATSDFRIETTSQLDTLLDPSQSRPAIELVETPGEIGPGYYRLTPDTNAWLDGLGDGPMLLHIDMDYFNNRFDGDTDWQTRPNLFDPPLDQIISKIDEVVDALRRTGVGARIEDIVVAYSPGFFPAEFWRPAEACLRPALEQLYGH</sequence>
<evidence type="ECO:0000313" key="1">
    <source>
        <dbReference type="EMBL" id="NGO53859.1"/>
    </source>
</evidence>